<reference evidence="5" key="1">
    <citation type="submission" date="2020-09" db="EMBL/GenBank/DDBJ databases">
        <authorList>
            <person name="Kim M.K."/>
        </authorList>
    </citation>
    <scope>NUCLEOTIDE SEQUENCE</scope>
    <source>
        <strain evidence="5">BT704</strain>
    </source>
</reference>
<dbReference type="RefSeq" id="WP_191039466.1">
    <property type="nucleotide sequence ID" value="NZ_JACXAA010000004.1"/>
</dbReference>
<keyword evidence="6" id="KW-1185">Reference proteome</keyword>
<keyword evidence="2" id="KW-0540">Nuclease</keyword>
<proteinExistence type="predicted"/>
<dbReference type="SMART" id="SM00990">
    <property type="entry name" value="VRR_NUC"/>
    <property type="match status" value="1"/>
</dbReference>
<comment type="caution">
    <text evidence="5">The sequence shown here is derived from an EMBL/GenBank/DDBJ whole genome shotgun (WGS) entry which is preliminary data.</text>
</comment>
<organism evidence="5 6">
    <name type="scientific">Spirosoma validum</name>
    <dbReference type="NCBI Taxonomy" id="2771355"/>
    <lineage>
        <taxon>Bacteria</taxon>
        <taxon>Pseudomonadati</taxon>
        <taxon>Bacteroidota</taxon>
        <taxon>Cytophagia</taxon>
        <taxon>Cytophagales</taxon>
        <taxon>Cytophagaceae</taxon>
        <taxon>Spirosoma</taxon>
    </lineage>
</organism>
<dbReference type="GO" id="GO:0004518">
    <property type="term" value="F:nuclease activity"/>
    <property type="evidence" value="ECO:0007669"/>
    <property type="project" value="UniProtKB-KW"/>
</dbReference>
<evidence type="ECO:0000256" key="2">
    <source>
        <dbReference type="ARBA" id="ARBA00022722"/>
    </source>
</evidence>
<dbReference type="GO" id="GO:0003676">
    <property type="term" value="F:nucleic acid binding"/>
    <property type="evidence" value="ECO:0007669"/>
    <property type="project" value="InterPro"/>
</dbReference>
<evidence type="ECO:0000313" key="6">
    <source>
        <dbReference type="Proteomes" id="UP000653797"/>
    </source>
</evidence>
<evidence type="ECO:0000256" key="3">
    <source>
        <dbReference type="ARBA" id="ARBA00022801"/>
    </source>
</evidence>
<dbReference type="Proteomes" id="UP000653797">
    <property type="component" value="Unassembled WGS sequence"/>
</dbReference>
<evidence type="ECO:0000313" key="5">
    <source>
        <dbReference type="EMBL" id="MBD2753819.1"/>
    </source>
</evidence>
<protein>
    <submittedName>
        <fullName evidence="5">VRR-NUC domain-containing protein</fullName>
    </submittedName>
</protein>
<dbReference type="GO" id="GO:0016788">
    <property type="term" value="F:hydrolase activity, acting on ester bonds"/>
    <property type="evidence" value="ECO:0007669"/>
    <property type="project" value="InterPro"/>
</dbReference>
<dbReference type="InterPro" id="IPR011856">
    <property type="entry name" value="tRNA_endonuc-like_dom_sf"/>
</dbReference>
<feature type="domain" description="VRR-NUC" evidence="4">
    <location>
        <begin position="38"/>
        <end position="147"/>
    </location>
</feature>
<dbReference type="Pfam" id="PF08774">
    <property type="entry name" value="VRR_NUC"/>
    <property type="match status" value="1"/>
</dbReference>
<name>A0A927GDK5_9BACT</name>
<dbReference type="AlphaFoldDB" id="A0A927GDK5"/>
<dbReference type="EMBL" id="JACXAA010000004">
    <property type="protein sequence ID" value="MBD2753819.1"/>
    <property type="molecule type" value="Genomic_DNA"/>
</dbReference>
<dbReference type="Gene3D" id="3.40.1350.10">
    <property type="match status" value="1"/>
</dbReference>
<evidence type="ECO:0000259" key="4">
    <source>
        <dbReference type="SMART" id="SM00990"/>
    </source>
</evidence>
<sequence length="158" mass="17954">MSKNNMTAAEFQAFHKNVQKGLSTKKGRKAPQPNTITADEYRSENVDQEEHGLQARCVEWFRLQYPQYLIYAVPNAAKRSFALAAWLEDEGLVSGIPDLHVAVPTDTHPGLFIEMKVKDRKPSDKQAIIHAYLRGMGYAVEIPQTFEEFKLIVDVYLS</sequence>
<comment type="cofactor">
    <cofactor evidence="1">
        <name>Mg(2+)</name>
        <dbReference type="ChEBI" id="CHEBI:18420"/>
    </cofactor>
</comment>
<keyword evidence="3" id="KW-0378">Hydrolase</keyword>
<gene>
    <name evidence="5" type="ORF">IC230_13015</name>
</gene>
<evidence type="ECO:0000256" key="1">
    <source>
        <dbReference type="ARBA" id="ARBA00001946"/>
    </source>
</evidence>
<dbReference type="InterPro" id="IPR014883">
    <property type="entry name" value="VRR_NUC"/>
</dbReference>
<accession>A0A927GDK5</accession>